<evidence type="ECO:0000259" key="1">
    <source>
        <dbReference type="Pfam" id="PF13304"/>
    </source>
</evidence>
<feature type="domain" description="ATPase AAA-type core" evidence="1">
    <location>
        <begin position="35"/>
        <end position="132"/>
    </location>
</feature>
<reference evidence="2 3" key="2">
    <citation type="journal article" date="2016" name="Science">
        <title>A bacterium that degrades and assimilates poly(ethylene terephthalate).</title>
        <authorList>
            <person name="Yoshida S."/>
            <person name="Hiraga K."/>
            <person name="Takehana T."/>
            <person name="Taniguchi I."/>
            <person name="Yamaji H."/>
            <person name="Maeda Y."/>
            <person name="Toyohara K."/>
            <person name="Miyamoto K."/>
            <person name="Kimura Y."/>
            <person name="Oda K."/>
        </authorList>
    </citation>
    <scope>NUCLEOTIDE SEQUENCE [LARGE SCALE GENOMIC DNA]</scope>
    <source>
        <strain evidence="3">NBRC 110686 / TISTR 2288 / 201-F6</strain>
    </source>
</reference>
<keyword evidence="3" id="KW-1185">Reference proteome</keyword>
<dbReference type="PANTHER" id="PTHR32182:SF22">
    <property type="entry name" value="ATP-DEPENDENT ENDONUCLEASE, OLD FAMILY-RELATED"/>
    <property type="match status" value="1"/>
</dbReference>
<dbReference type="SUPFAM" id="SSF52540">
    <property type="entry name" value="P-loop containing nucleoside triphosphate hydrolases"/>
    <property type="match status" value="1"/>
</dbReference>
<evidence type="ECO:0000313" key="3">
    <source>
        <dbReference type="Proteomes" id="UP000037660"/>
    </source>
</evidence>
<evidence type="ECO:0000313" key="2">
    <source>
        <dbReference type="EMBL" id="GAP34997.1"/>
    </source>
</evidence>
<gene>
    <name evidence="2" type="ORF">ISF6_0547</name>
</gene>
<dbReference type="GO" id="GO:0000731">
    <property type="term" value="P:DNA synthesis involved in DNA repair"/>
    <property type="evidence" value="ECO:0007669"/>
    <property type="project" value="TreeGrafter"/>
</dbReference>
<dbReference type="GO" id="GO:0005524">
    <property type="term" value="F:ATP binding"/>
    <property type="evidence" value="ECO:0007669"/>
    <property type="project" value="InterPro"/>
</dbReference>
<dbReference type="InterPro" id="IPR027417">
    <property type="entry name" value="P-loop_NTPase"/>
</dbReference>
<dbReference type="Gene3D" id="3.40.50.300">
    <property type="entry name" value="P-loop containing nucleotide triphosphate hydrolases"/>
    <property type="match status" value="1"/>
</dbReference>
<reference evidence="3" key="1">
    <citation type="submission" date="2015-07" db="EMBL/GenBank/DDBJ databases">
        <title>Discovery of a poly(ethylene terephthalate assimilation.</title>
        <authorList>
            <person name="Yoshida S."/>
            <person name="Hiraga K."/>
            <person name="Takehana T."/>
            <person name="Taniguchi I."/>
            <person name="Yamaji H."/>
            <person name="Maeda Y."/>
            <person name="Toyohara K."/>
            <person name="Miyamoto K."/>
            <person name="Kimura Y."/>
            <person name="Oda K."/>
        </authorList>
    </citation>
    <scope>NUCLEOTIDE SEQUENCE [LARGE SCALE GENOMIC DNA]</scope>
    <source>
        <strain evidence="3">NBRC 110686 / TISTR 2288 / 201-F6</strain>
    </source>
</reference>
<proteinExistence type="predicted"/>
<accession>A0A0K8NX68</accession>
<dbReference type="GO" id="GO:0016887">
    <property type="term" value="F:ATP hydrolysis activity"/>
    <property type="evidence" value="ECO:0007669"/>
    <property type="project" value="InterPro"/>
</dbReference>
<dbReference type="STRING" id="1547922.ISF6_0547"/>
<dbReference type="PANTHER" id="PTHR32182">
    <property type="entry name" value="DNA REPLICATION AND REPAIR PROTEIN RECF"/>
    <property type="match status" value="1"/>
</dbReference>
<dbReference type="GO" id="GO:0006302">
    <property type="term" value="P:double-strand break repair"/>
    <property type="evidence" value="ECO:0007669"/>
    <property type="project" value="TreeGrafter"/>
</dbReference>
<dbReference type="Pfam" id="PF13304">
    <property type="entry name" value="AAA_21"/>
    <property type="match status" value="1"/>
</dbReference>
<protein>
    <recommendedName>
        <fullName evidence="1">ATPase AAA-type core domain-containing protein</fullName>
    </recommendedName>
</protein>
<name>A0A0K8NX68_PISS1</name>
<organism evidence="2 3">
    <name type="scientific">Piscinibacter sakaiensis</name>
    <name type="common">Ideonella sakaiensis</name>
    <dbReference type="NCBI Taxonomy" id="1547922"/>
    <lineage>
        <taxon>Bacteria</taxon>
        <taxon>Pseudomonadati</taxon>
        <taxon>Pseudomonadota</taxon>
        <taxon>Betaproteobacteria</taxon>
        <taxon>Burkholderiales</taxon>
        <taxon>Sphaerotilaceae</taxon>
        <taxon>Piscinibacter</taxon>
    </lineage>
</organism>
<dbReference type="AlphaFoldDB" id="A0A0K8NX68"/>
<sequence>MHRIGCGVELADLLSRLIPGVVSIDVDSDPVAQRRLLKVLLRDRQVYDASSLSDGTLRFIALGLLALDPLTTGLTCLEEPENGIHPLRIPEVMRLIEMLGQEPDFNDVEERARSDVSPRQIIINTHSPLVVANLPDDALLMADTVHSRGHEWAHFKPLAGTWRADGLPATQLVGRGVLSSYLGEGMRYQAGTPSGRRRVRDHLTSDLFQPEA</sequence>
<comment type="caution">
    <text evidence="2">The sequence shown here is derived from an EMBL/GenBank/DDBJ whole genome shotgun (WGS) entry which is preliminary data.</text>
</comment>
<dbReference type="EMBL" id="BBYR01000012">
    <property type="protein sequence ID" value="GAP34997.1"/>
    <property type="molecule type" value="Genomic_DNA"/>
</dbReference>
<dbReference type="InterPro" id="IPR003959">
    <property type="entry name" value="ATPase_AAA_core"/>
</dbReference>
<dbReference type="Proteomes" id="UP000037660">
    <property type="component" value="Unassembled WGS sequence"/>
</dbReference>